<dbReference type="SUPFAM" id="SSF69572">
    <property type="entry name" value="Activating enzymes of the ubiquitin-like proteins"/>
    <property type="match status" value="1"/>
</dbReference>
<gene>
    <name evidence="2" type="ORF">X943_003628</name>
</gene>
<feature type="domain" description="THIF-type NAD/FAD binding fold" evidence="1">
    <location>
        <begin position="68"/>
        <end position="347"/>
    </location>
</feature>
<evidence type="ECO:0000313" key="2">
    <source>
        <dbReference type="EMBL" id="KAK1936903.1"/>
    </source>
</evidence>
<dbReference type="AlphaFoldDB" id="A0AAD9GEB1"/>
<dbReference type="InterPro" id="IPR045886">
    <property type="entry name" value="ThiF/MoeB/HesA"/>
</dbReference>
<dbReference type="InterPro" id="IPR000594">
    <property type="entry name" value="ThiF_NAD_FAD-bd"/>
</dbReference>
<name>A0AAD9GEB1_BABDI</name>
<sequence>MFLMDLFPEYQQATDEAIEIPTPFLSHDVIDPDVTDAGENSKHVKMDPDVSHIDNSASMLSHQEEQLYDRQIRLWGVEVQQRIMNARVLFLGKNGIQEEAIKNLVLTGMNVTLANSGIVSEADVSSSYFLQMSDIGKNVSLVHRMREMVLNKDRVKFINACLLKECTVNGIHSYDVDDSTISSYDVISFAGGDFPLSMLVHVNEKCRQRGVAFFVSSVNGIQGFIFQDLNNHTVYLFCLEFRNIIQPKFPPNCDILIRRTVAYLLIQSMYTQTVTDPSCVLDLKYRLDEICDAVGTNFDEVLPLFRLQGKEFAVTSGILGGYLALTIRNFVTKQYETSPSLCVFDMNRSLVTTAML</sequence>
<dbReference type="Pfam" id="PF00899">
    <property type="entry name" value="ThiF"/>
    <property type="match status" value="1"/>
</dbReference>
<dbReference type="Gene3D" id="3.40.50.720">
    <property type="entry name" value="NAD(P)-binding Rossmann-like Domain"/>
    <property type="match status" value="1"/>
</dbReference>
<dbReference type="InterPro" id="IPR035985">
    <property type="entry name" value="Ubiquitin-activating_enz"/>
</dbReference>
<protein>
    <recommendedName>
        <fullName evidence="1">THIF-type NAD/FAD binding fold domain-containing protein</fullName>
    </recommendedName>
</protein>
<accession>A0AAD9GEB1</accession>
<keyword evidence="3" id="KW-1185">Reference proteome</keyword>
<dbReference type="EMBL" id="JAHBMH010000034">
    <property type="protein sequence ID" value="KAK1936903.1"/>
    <property type="molecule type" value="Genomic_DNA"/>
</dbReference>
<dbReference type="GO" id="GO:0016925">
    <property type="term" value="P:protein sumoylation"/>
    <property type="evidence" value="ECO:0007669"/>
    <property type="project" value="TreeGrafter"/>
</dbReference>
<dbReference type="GO" id="GO:0005737">
    <property type="term" value="C:cytoplasm"/>
    <property type="evidence" value="ECO:0007669"/>
    <property type="project" value="TreeGrafter"/>
</dbReference>
<evidence type="ECO:0000313" key="3">
    <source>
        <dbReference type="Proteomes" id="UP001195914"/>
    </source>
</evidence>
<dbReference type="PANTHER" id="PTHR10953:SF162">
    <property type="entry name" value="SUMO-ACTIVATING ENZYME SUBUNIT 1"/>
    <property type="match status" value="1"/>
</dbReference>
<reference evidence="2" key="2">
    <citation type="submission" date="2021-05" db="EMBL/GenBank/DDBJ databases">
        <authorList>
            <person name="Pain A."/>
        </authorList>
    </citation>
    <scope>NUCLEOTIDE SEQUENCE</scope>
    <source>
        <strain evidence="2">1802A</strain>
    </source>
</reference>
<comment type="caution">
    <text evidence="2">The sequence shown here is derived from an EMBL/GenBank/DDBJ whole genome shotgun (WGS) entry which is preliminary data.</text>
</comment>
<dbReference type="GO" id="GO:0031510">
    <property type="term" value="C:SUMO activating enzyme complex"/>
    <property type="evidence" value="ECO:0007669"/>
    <property type="project" value="TreeGrafter"/>
</dbReference>
<organism evidence="2 3">
    <name type="scientific">Babesia divergens</name>
    <dbReference type="NCBI Taxonomy" id="32595"/>
    <lineage>
        <taxon>Eukaryota</taxon>
        <taxon>Sar</taxon>
        <taxon>Alveolata</taxon>
        <taxon>Apicomplexa</taxon>
        <taxon>Aconoidasida</taxon>
        <taxon>Piroplasmida</taxon>
        <taxon>Babesiidae</taxon>
        <taxon>Babesia</taxon>
    </lineage>
</organism>
<reference evidence="2" key="1">
    <citation type="journal article" date="2014" name="Nucleic Acids Res.">
        <title>The evolutionary dynamics of variant antigen genes in Babesia reveal a history of genomic innovation underlying host-parasite interaction.</title>
        <authorList>
            <person name="Jackson A.P."/>
            <person name="Otto T.D."/>
            <person name="Darby A."/>
            <person name="Ramaprasad A."/>
            <person name="Xia D."/>
            <person name="Echaide I.E."/>
            <person name="Farber M."/>
            <person name="Gahlot S."/>
            <person name="Gamble J."/>
            <person name="Gupta D."/>
            <person name="Gupta Y."/>
            <person name="Jackson L."/>
            <person name="Malandrin L."/>
            <person name="Malas T.B."/>
            <person name="Moussa E."/>
            <person name="Nair M."/>
            <person name="Reid A.J."/>
            <person name="Sanders M."/>
            <person name="Sharma J."/>
            <person name="Tracey A."/>
            <person name="Quail M.A."/>
            <person name="Weir W."/>
            <person name="Wastling J.M."/>
            <person name="Hall N."/>
            <person name="Willadsen P."/>
            <person name="Lingelbach K."/>
            <person name="Shiels B."/>
            <person name="Tait A."/>
            <person name="Berriman M."/>
            <person name="Allred D.R."/>
            <person name="Pain A."/>
        </authorList>
    </citation>
    <scope>NUCLEOTIDE SEQUENCE</scope>
    <source>
        <strain evidence="2">1802A</strain>
    </source>
</reference>
<dbReference type="GO" id="GO:0019948">
    <property type="term" value="F:SUMO activating enzyme activity"/>
    <property type="evidence" value="ECO:0007669"/>
    <property type="project" value="TreeGrafter"/>
</dbReference>
<dbReference type="PANTHER" id="PTHR10953">
    <property type="entry name" value="UBIQUITIN-ACTIVATING ENZYME E1"/>
    <property type="match status" value="1"/>
</dbReference>
<dbReference type="Proteomes" id="UP001195914">
    <property type="component" value="Unassembled WGS sequence"/>
</dbReference>
<proteinExistence type="predicted"/>
<evidence type="ECO:0000259" key="1">
    <source>
        <dbReference type="Pfam" id="PF00899"/>
    </source>
</evidence>